<dbReference type="InterPro" id="IPR029021">
    <property type="entry name" value="Prot-tyrosine_phosphatase-like"/>
</dbReference>
<dbReference type="STRING" id="684364.F4P1T7"/>
<feature type="compositionally biased region" description="Polar residues" evidence="2">
    <location>
        <begin position="75"/>
        <end position="85"/>
    </location>
</feature>
<protein>
    <recommendedName>
        <fullName evidence="7">Protein-tyrosine phosphatase</fullName>
    </recommendedName>
</protein>
<name>F4P1T7_BATDJ</name>
<feature type="compositionally biased region" description="Low complexity" evidence="2">
    <location>
        <begin position="19"/>
        <end position="29"/>
    </location>
</feature>
<feature type="compositionally biased region" description="Low complexity" evidence="2">
    <location>
        <begin position="600"/>
        <end position="618"/>
    </location>
</feature>
<evidence type="ECO:0000313" key="6">
    <source>
        <dbReference type="Proteomes" id="UP000007241"/>
    </source>
</evidence>
<dbReference type="InParanoid" id="F4P1T7"/>
<dbReference type="InterPro" id="IPR000242">
    <property type="entry name" value="PTP_cat"/>
</dbReference>
<dbReference type="GO" id="GO:0004725">
    <property type="term" value="F:protein tyrosine phosphatase activity"/>
    <property type="evidence" value="ECO:0000318"/>
    <property type="project" value="GO_Central"/>
</dbReference>
<sequence>MGAAGSKDAFTKEDDKDNVNSQGVSGNSSATSMRKPDSNSLLCQTQLNGHLEFNGISSDHLQSGLKPTDGKPHLTKSSEPINTTNSSEGFESESSNPPIYGQDPSRSILYRRTRNSFTSFLKMLEFSSSLPLSKSSSHSNIASSSNGSGSQNRHSMHQSQQSSYNQNQSFHRRQSSTPPNSKYRPALMTFEAEHAAFISSPLQHSELPGQEKNKIIKQRESTSVFLTSCSGLLSDVPALQSMSESKLTPSLAQRRSQIVSAIPEIIYPDDNDALVDLNASHSGKSIDDYPDAIPQLAGSNSILLGDECDVVTAKSPSSVQSNQLSNQNLQSNSDTTSNTHNTTQPLVDSQSVQDSAHDKQALLVYGTESNEDATTLLHTQPHQQDKDNSINSGKLLEDASVKNTVTTDALDSSARLSGEIAPKPIVNEIYSQPVARILNNDLDQVVPGSMSQPNLSLQSRHQTLAYRRSLVANTVNVQSFSADCLLPNSSSTGRSPSIAERRASSPRYMLNKGLSPGRLSISAEPSGDSLDLQSNLAPTIPESVVEESQESSTQPPMSSAFKQLAPLQTSHSAPLTVVPNLQPPKLNIKSVHNNRHVRTHSNSNSRNTHNPATATTATASSTCTAILHTPESSPMSATSRLQAVTLAQLTTILEKACYLPGYLLSILSCGSPSNIRRSLKRVYKTIQEMEDRRLTLHHKLDPSMVQPDSDSVDRMVFTTASATSRANIRFNRYTDILPFDYNRVRLQGVQPNVHVDGESSTSSLHIRSPVSATMLAAGTDYINASAVYSIDGHRKYIAAQGPMPTTLGAFWEMIWEQSSGVIVMLTQEEEAGRIKCTRYWPDVVGASKRYATTSSSSCGPAAICFRVQFTDEVVLMNGQAVQREFIVKKEMVDDVLNRHVEDDHHFYESRGGASSAQAAEIVSTDNSPSITTEHHAKTGTPTSACRSDHNHRIHAGPEIRRIRMLHFLAWPDHQVSSPCSVLQLIRIANTTQAIAASDMIILDASGVQPSSPATVGPMVVHCSAGCGRTGVFCTIDSVLSNMIGSQIIAEQYPILTQHSMHTSESISTLPWVDPSEIQRLPKDDMVAMTVNHIRRQRIKAVQTSAQFIFCYDAVVTQIGEWFEAGVKPTWQVGHDKISTPIVDAPDTTVPSASTEACSSAHPADEASRNTTSESDAVTDVR</sequence>
<dbReference type="Gene3D" id="3.90.190.10">
    <property type="entry name" value="Protein tyrosine phosphatase superfamily"/>
    <property type="match status" value="1"/>
</dbReference>
<dbReference type="PROSITE" id="PS50056">
    <property type="entry name" value="TYR_PHOSPHATASE_2"/>
    <property type="match status" value="1"/>
</dbReference>
<dbReference type="EMBL" id="GL882883">
    <property type="protein sequence ID" value="EGF80737.1"/>
    <property type="molecule type" value="Genomic_DNA"/>
</dbReference>
<feature type="compositionally biased region" description="Basic and acidic residues" evidence="2">
    <location>
        <begin position="9"/>
        <end position="18"/>
    </location>
</feature>
<dbReference type="InterPro" id="IPR050348">
    <property type="entry name" value="Protein-Tyr_Phosphatase"/>
</dbReference>
<dbReference type="Proteomes" id="UP000007241">
    <property type="component" value="Unassembled WGS sequence"/>
</dbReference>
<dbReference type="PANTHER" id="PTHR19134:SF449">
    <property type="entry name" value="TYROSINE-PROTEIN PHOSPHATASE 1"/>
    <property type="match status" value="1"/>
</dbReference>
<feature type="compositionally biased region" description="Low complexity" evidence="2">
    <location>
        <begin position="86"/>
        <end position="95"/>
    </location>
</feature>
<dbReference type="InterPro" id="IPR000387">
    <property type="entry name" value="Tyr_Pase_dom"/>
</dbReference>
<dbReference type="PANTHER" id="PTHR19134">
    <property type="entry name" value="RECEPTOR-TYPE TYROSINE-PROTEIN PHOSPHATASE"/>
    <property type="match status" value="1"/>
</dbReference>
<dbReference type="InterPro" id="IPR016130">
    <property type="entry name" value="Tyr_Pase_AS"/>
</dbReference>
<proteinExistence type="inferred from homology"/>
<dbReference type="AlphaFoldDB" id="F4P1T7"/>
<organism evidence="5 6">
    <name type="scientific">Batrachochytrium dendrobatidis (strain JAM81 / FGSC 10211)</name>
    <name type="common">Frog chytrid fungus</name>
    <dbReference type="NCBI Taxonomy" id="684364"/>
    <lineage>
        <taxon>Eukaryota</taxon>
        <taxon>Fungi</taxon>
        <taxon>Fungi incertae sedis</taxon>
        <taxon>Chytridiomycota</taxon>
        <taxon>Chytridiomycota incertae sedis</taxon>
        <taxon>Chytridiomycetes</taxon>
        <taxon>Rhizophydiales</taxon>
        <taxon>Rhizophydiales incertae sedis</taxon>
        <taxon>Batrachochytrium</taxon>
    </lineage>
</organism>
<reference evidence="5 6" key="1">
    <citation type="submission" date="2009-12" db="EMBL/GenBank/DDBJ databases">
        <title>The draft genome of Batrachochytrium dendrobatidis.</title>
        <authorList>
            <consortium name="US DOE Joint Genome Institute (JGI-PGF)"/>
            <person name="Kuo A."/>
            <person name="Salamov A."/>
            <person name="Schmutz J."/>
            <person name="Lucas S."/>
            <person name="Pitluck S."/>
            <person name="Rosenblum E."/>
            <person name="Stajich J."/>
            <person name="Eisen M."/>
            <person name="Grigoriev I.V."/>
        </authorList>
    </citation>
    <scope>NUCLEOTIDE SEQUENCE [LARGE SCALE GENOMIC DNA]</scope>
    <source>
        <strain evidence="6">JAM81 / FGSC 10211</strain>
    </source>
</reference>
<feature type="region of interest" description="Disordered" evidence="2">
    <location>
        <begin position="54"/>
        <end position="107"/>
    </location>
</feature>
<dbReference type="OrthoDB" id="10253954at2759"/>
<accession>F4P1T7</accession>
<feature type="compositionally biased region" description="Polar residues" evidence="2">
    <location>
        <begin position="484"/>
        <end position="495"/>
    </location>
</feature>
<feature type="region of interest" description="Disordered" evidence="2">
    <location>
        <begin position="131"/>
        <end position="183"/>
    </location>
</feature>
<evidence type="ECO:0000256" key="1">
    <source>
        <dbReference type="ARBA" id="ARBA00009649"/>
    </source>
</evidence>
<feature type="compositionally biased region" description="Polar residues" evidence="2">
    <location>
        <begin position="1148"/>
        <end position="1157"/>
    </location>
</feature>
<feature type="compositionally biased region" description="Low complexity" evidence="2">
    <location>
        <begin position="315"/>
        <end position="343"/>
    </location>
</feature>
<feature type="compositionally biased region" description="Polar residues" evidence="2">
    <location>
        <begin position="344"/>
        <end position="354"/>
    </location>
</feature>
<dbReference type="HOGENOM" id="CLU_272975_0_0_1"/>
<evidence type="ECO:0000259" key="4">
    <source>
        <dbReference type="PROSITE" id="PS50056"/>
    </source>
</evidence>
<dbReference type="RefSeq" id="XP_006678497.1">
    <property type="nucleotide sequence ID" value="XM_006678434.1"/>
</dbReference>
<feature type="region of interest" description="Disordered" evidence="2">
    <location>
        <begin position="925"/>
        <end position="950"/>
    </location>
</feature>
<feature type="region of interest" description="Disordered" evidence="2">
    <location>
        <begin position="1"/>
        <end position="41"/>
    </location>
</feature>
<evidence type="ECO:0000259" key="3">
    <source>
        <dbReference type="PROSITE" id="PS50055"/>
    </source>
</evidence>
<feature type="region of interest" description="Disordered" evidence="2">
    <location>
        <begin position="314"/>
        <end position="355"/>
    </location>
</feature>
<dbReference type="GeneID" id="18238542"/>
<dbReference type="PRINTS" id="PR00700">
    <property type="entry name" value="PRTYPHPHTASE"/>
</dbReference>
<feature type="compositionally biased region" description="Low complexity" evidence="2">
    <location>
        <begin position="131"/>
        <end position="169"/>
    </location>
</feature>
<feature type="region of interest" description="Disordered" evidence="2">
    <location>
        <begin position="484"/>
        <end position="511"/>
    </location>
</feature>
<dbReference type="InterPro" id="IPR003595">
    <property type="entry name" value="Tyr_Pase_cat"/>
</dbReference>
<dbReference type="GO" id="GO:0007165">
    <property type="term" value="P:signal transduction"/>
    <property type="evidence" value="ECO:0000318"/>
    <property type="project" value="GO_Central"/>
</dbReference>
<gene>
    <name evidence="5" type="ORF">BATDEDRAFT_24597</name>
</gene>
<evidence type="ECO:0008006" key="7">
    <source>
        <dbReference type="Google" id="ProtNLM"/>
    </source>
</evidence>
<comment type="similarity">
    <text evidence="1">Belongs to the protein-tyrosine phosphatase family. Non-receptor class subfamily.</text>
</comment>
<dbReference type="PROSITE" id="PS00383">
    <property type="entry name" value="TYR_PHOSPHATASE_1"/>
    <property type="match status" value="1"/>
</dbReference>
<feature type="region of interest" description="Disordered" evidence="2">
    <location>
        <begin position="597"/>
        <end position="618"/>
    </location>
</feature>
<feature type="region of interest" description="Disordered" evidence="2">
    <location>
        <begin position="1141"/>
        <end position="1181"/>
    </location>
</feature>
<keyword evidence="6" id="KW-1185">Reference proteome</keyword>
<evidence type="ECO:0000256" key="2">
    <source>
        <dbReference type="SAM" id="MobiDB-lite"/>
    </source>
</evidence>
<feature type="domain" description="Tyrosine specific protein phosphatases" evidence="4">
    <location>
        <begin position="1016"/>
        <end position="1108"/>
    </location>
</feature>
<dbReference type="PROSITE" id="PS50055">
    <property type="entry name" value="TYR_PHOSPHATASE_PTP"/>
    <property type="match status" value="1"/>
</dbReference>
<evidence type="ECO:0000313" key="5">
    <source>
        <dbReference type="EMBL" id="EGF80737.1"/>
    </source>
</evidence>
<dbReference type="CDD" id="cd00047">
    <property type="entry name" value="PTPc"/>
    <property type="match status" value="1"/>
</dbReference>
<dbReference type="Pfam" id="PF00102">
    <property type="entry name" value="Y_phosphatase"/>
    <property type="match status" value="2"/>
</dbReference>
<feature type="domain" description="Tyrosine-protein phosphatase" evidence="3">
    <location>
        <begin position="705"/>
        <end position="1117"/>
    </location>
</feature>
<dbReference type="SMART" id="SM00404">
    <property type="entry name" value="PTPc_motif"/>
    <property type="match status" value="1"/>
</dbReference>
<dbReference type="SUPFAM" id="SSF52799">
    <property type="entry name" value="(Phosphotyrosine protein) phosphatases II"/>
    <property type="match status" value="1"/>
</dbReference>
<dbReference type="SMART" id="SM00194">
    <property type="entry name" value="PTPc"/>
    <property type="match status" value="1"/>
</dbReference>